<accession>A0A162IJE4</accession>
<evidence type="ECO:0000256" key="4">
    <source>
        <dbReference type="ARBA" id="ARBA00022692"/>
    </source>
</evidence>
<feature type="domain" description="Major facilitator superfamily (MFS) profile" evidence="8">
    <location>
        <begin position="1"/>
        <end position="282"/>
    </location>
</feature>
<feature type="transmembrane region" description="Helical" evidence="7">
    <location>
        <begin position="111"/>
        <end position="131"/>
    </location>
</feature>
<dbReference type="Gene3D" id="1.20.1250.20">
    <property type="entry name" value="MFS general substrate transporter like domains"/>
    <property type="match status" value="1"/>
</dbReference>
<dbReference type="STRING" id="1081109.A0A162IJE4"/>
<keyword evidence="10" id="KW-1185">Reference proteome</keyword>
<keyword evidence="3" id="KW-0813">Transport</keyword>
<evidence type="ECO:0000313" key="10">
    <source>
        <dbReference type="Proteomes" id="UP000078544"/>
    </source>
</evidence>
<dbReference type="AlphaFoldDB" id="A0A162IJE4"/>
<sequence>MGEIGAIPIWTKSNKFFHGKYIFPLALLFLAAGSAVIGSAQSIGSLVAGRAVAGFGGSGVYVSTITIISGMTTPTQQNLYLVVIGMAWSLSTILGPIIGPAFADSAATGRWAFYINVCIAAVAAPACIFIMPSVPAPNPLGIFATLREADYLGAILFLRGIISTFTLLSISDIVYGWDSGGLWTTIDETMSPGKICGYTVIQGFGIGPVIQLGYTVAQLKRPRASLLDTNGFISCAQVDGLALSLGIATCLLVNKATIFSLTKLRRTLQRFYRVPPEIRSMQ</sequence>
<name>A0A162IJE4_9HYPO</name>
<gene>
    <name evidence="9" type="ORF">AAL_05300</name>
</gene>
<dbReference type="SUPFAM" id="SSF103473">
    <property type="entry name" value="MFS general substrate transporter"/>
    <property type="match status" value="1"/>
</dbReference>
<dbReference type="InterPro" id="IPR011701">
    <property type="entry name" value="MFS"/>
</dbReference>
<evidence type="ECO:0000313" key="9">
    <source>
        <dbReference type="EMBL" id="KZZ94333.1"/>
    </source>
</evidence>
<feature type="transmembrane region" description="Helical" evidence="7">
    <location>
        <begin position="151"/>
        <end position="175"/>
    </location>
</feature>
<evidence type="ECO:0000256" key="2">
    <source>
        <dbReference type="ARBA" id="ARBA00007520"/>
    </source>
</evidence>
<keyword evidence="4 7" id="KW-0812">Transmembrane</keyword>
<evidence type="ECO:0000259" key="8">
    <source>
        <dbReference type="PROSITE" id="PS50850"/>
    </source>
</evidence>
<dbReference type="EMBL" id="AZGY01000011">
    <property type="protein sequence ID" value="KZZ94333.1"/>
    <property type="molecule type" value="Genomic_DNA"/>
</dbReference>
<dbReference type="GO" id="GO:0022857">
    <property type="term" value="F:transmembrane transporter activity"/>
    <property type="evidence" value="ECO:0007669"/>
    <property type="project" value="InterPro"/>
</dbReference>
<comment type="similarity">
    <text evidence="2">Belongs to the major facilitator superfamily. TCR/Tet family.</text>
</comment>
<dbReference type="InterPro" id="IPR036259">
    <property type="entry name" value="MFS_trans_sf"/>
</dbReference>
<comment type="subcellular location">
    <subcellularLocation>
        <location evidence="1">Membrane</location>
        <topology evidence="1">Multi-pass membrane protein</topology>
    </subcellularLocation>
</comment>
<dbReference type="Pfam" id="PF07690">
    <property type="entry name" value="MFS_1"/>
    <property type="match status" value="1"/>
</dbReference>
<evidence type="ECO:0000256" key="1">
    <source>
        <dbReference type="ARBA" id="ARBA00004141"/>
    </source>
</evidence>
<dbReference type="PANTHER" id="PTHR23501">
    <property type="entry name" value="MAJOR FACILITATOR SUPERFAMILY"/>
    <property type="match status" value="1"/>
</dbReference>
<evidence type="ECO:0000256" key="6">
    <source>
        <dbReference type="ARBA" id="ARBA00023136"/>
    </source>
</evidence>
<dbReference type="InterPro" id="IPR020846">
    <property type="entry name" value="MFS_dom"/>
</dbReference>
<dbReference type="Proteomes" id="UP000078544">
    <property type="component" value="Unassembled WGS sequence"/>
</dbReference>
<protein>
    <submittedName>
        <fullName evidence="9">MFS transporter</fullName>
    </submittedName>
</protein>
<dbReference type="OrthoDB" id="10021397at2759"/>
<keyword evidence="6 7" id="KW-0472">Membrane</keyword>
<feature type="transmembrane region" description="Helical" evidence="7">
    <location>
        <begin position="52"/>
        <end position="73"/>
    </location>
</feature>
<feature type="transmembrane region" description="Helical" evidence="7">
    <location>
        <begin position="21"/>
        <end position="40"/>
    </location>
</feature>
<feature type="transmembrane region" description="Helical" evidence="7">
    <location>
        <begin position="79"/>
        <end position="99"/>
    </location>
</feature>
<keyword evidence="5 7" id="KW-1133">Transmembrane helix</keyword>
<feature type="transmembrane region" description="Helical" evidence="7">
    <location>
        <begin position="241"/>
        <end position="261"/>
    </location>
</feature>
<dbReference type="PANTHER" id="PTHR23501:SF12">
    <property type="entry name" value="MAJOR FACILITATOR SUPERFAMILY (MFS) PROFILE DOMAIN-CONTAINING PROTEIN-RELATED"/>
    <property type="match status" value="1"/>
</dbReference>
<evidence type="ECO:0000256" key="5">
    <source>
        <dbReference type="ARBA" id="ARBA00022989"/>
    </source>
</evidence>
<proteinExistence type="inferred from homology"/>
<organism evidence="9 10">
    <name type="scientific">Moelleriella libera RCEF 2490</name>
    <dbReference type="NCBI Taxonomy" id="1081109"/>
    <lineage>
        <taxon>Eukaryota</taxon>
        <taxon>Fungi</taxon>
        <taxon>Dikarya</taxon>
        <taxon>Ascomycota</taxon>
        <taxon>Pezizomycotina</taxon>
        <taxon>Sordariomycetes</taxon>
        <taxon>Hypocreomycetidae</taxon>
        <taxon>Hypocreales</taxon>
        <taxon>Clavicipitaceae</taxon>
        <taxon>Moelleriella</taxon>
    </lineage>
</organism>
<comment type="caution">
    <text evidence="9">The sequence shown here is derived from an EMBL/GenBank/DDBJ whole genome shotgun (WGS) entry which is preliminary data.</text>
</comment>
<dbReference type="PROSITE" id="PS50850">
    <property type="entry name" value="MFS"/>
    <property type="match status" value="1"/>
</dbReference>
<evidence type="ECO:0000256" key="3">
    <source>
        <dbReference type="ARBA" id="ARBA00022448"/>
    </source>
</evidence>
<dbReference type="GO" id="GO:0005886">
    <property type="term" value="C:plasma membrane"/>
    <property type="evidence" value="ECO:0007669"/>
    <property type="project" value="TreeGrafter"/>
</dbReference>
<evidence type="ECO:0000256" key="7">
    <source>
        <dbReference type="SAM" id="Phobius"/>
    </source>
</evidence>
<reference evidence="9 10" key="1">
    <citation type="journal article" date="2016" name="Genome Biol. Evol.">
        <title>Divergent and convergent evolution of fungal pathogenicity.</title>
        <authorList>
            <person name="Shang Y."/>
            <person name="Xiao G."/>
            <person name="Zheng P."/>
            <person name="Cen K."/>
            <person name="Zhan S."/>
            <person name="Wang C."/>
        </authorList>
    </citation>
    <scope>NUCLEOTIDE SEQUENCE [LARGE SCALE GENOMIC DNA]</scope>
    <source>
        <strain evidence="9 10">RCEF 2490</strain>
    </source>
</reference>